<gene>
    <name evidence="1" type="ORF">LTSEALA_4264</name>
</gene>
<accession>G5LT37</accession>
<proteinExistence type="predicted"/>
<evidence type="ECO:0000313" key="2">
    <source>
        <dbReference type="Proteomes" id="UP000004642"/>
    </source>
</evidence>
<comment type="caution">
    <text evidence="1">The sequence shown here is derived from an EMBL/GenBank/DDBJ whole genome shotgun (WGS) entry which is preliminary data.</text>
</comment>
<organism evidence="1 2">
    <name type="scientific">Salmonella enterica subsp. enterica serovar Alachua str. R6-377</name>
    <dbReference type="NCBI Taxonomy" id="913241"/>
    <lineage>
        <taxon>Bacteria</taxon>
        <taxon>Pseudomonadati</taxon>
        <taxon>Pseudomonadota</taxon>
        <taxon>Gammaproteobacteria</taxon>
        <taxon>Enterobacterales</taxon>
        <taxon>Enterobacteriaceae</taxon>
        <taxon>Salmonella</taxon>
    </lineage>
</organism>
<evidence type="ECO:0000313" key="1">
    <source>
        <dbReference type="EMBL" id="EHC33688.1"/>
    </source>
</evidence>
<sequence length="111" mass="12452">MSGADSACEIRAAARYVRHLPQRQNPAARRDQFRQTLNIRKTSVIKRQFYDLRAGLLRHHQPGHKVGVMLGDANDNFIAGAQTRTGVTLRHHVDRFGGAACPDDTFFIGRV</sequence>
<dbReference type="EMBL" id="AFCJ01001857">
    <property type="protein sequence ID" value="EHC33688.1"/>
    <property type="molecule type" value="Genomic_DNA"/>
</dbReference>
<dbReference type="Proteomes" id="UP000004642">
    <property type="component" value="Unassembled WGS sequence"/>
</dbReference>
<protein>
    <submittedName>
        <fullName evidence="1">Uncharacterized protein</fullName>
    </submittedName>
</protein>
<dbReference type="AlphaFoldDB" id="G5LT37"/>
<reference evidence="1 2" key="1">
    <citation type="journal article" date="2011" name="BMC Genomics">
        <title>Genome sequencing reveals diversification of virulence factor content and possible host adaptation in distinct subpopulations of Salmonella enterica.</title>
        <authorList>
            <person name="den Bakker H.C."/>
            <person name="Moreno Switt A.I."/>
            <person name="Govoni G."/>
            <person name="Cummings C.A."/>
            <person name="Ranieri M.L."/>
            <person name="Degoricija L."/>
            <person name="Hoelzer K."/>
            <person name="Rodriguez-Rivera L.D."/>
            <person name="Brown S."/>
            <person name="Bolchacova E."/>
            <person name="Furtado M.R."/>
            <person name="Wiedmann M."/>
        </authorList>
    </citation>
    <scope>NUCLEOTIDE SEQUENCE [LARGE SCALE GENOMIC DNA]</scope>
    <source>
        <strain evidence="1 2">R6-377</strain>
    </source>
</reference>
<name>G5LT37_SALET</name>